<dbReference type="AlphaFoldDB" id="A0A427XZX7"/>
<dbReference type="STRING" id="105984.A0A427XZX7"/>
<evidence type="ECO:0000313" key="4">
    <source>
        <dbReference type="Proteomes" id="UP000279236"/>
    </source>
</evidence>
<accession>A0A427XZX7</accession>
<name>A0A427XZX7_9TREE</name>
<protein>
    <submittedName>
        <fullName evidence="3">Uncharacterized protein</fullName>
    </submittedName>
</protein>
<dbReference type="EMBL" id="RSCE01000003">
    <property type="protein sequence ID" value="RSH84428.1"/>
    <property type="molecule type" value="Genomic_DNA"/>
</dbReference>
<feature type="region of interest" description="Disordered" evidence="2">
    <location>
        <begin position="249"/>
        <end position="282"/>
    </location>
</feature>
<feature type="region of interest" description="Disordered" evidence="2">
    <location>
        <begin position="488"/>
        <end position="511"/>
    </location>
</feature>
<evidence type="ECO:0000256" key="2">
    <source>
        <dbReference type="SAM" id="MobiDB-lite"/>
    </source>
</evidence>
<comment type="caution">
    <text evidence="3">The sequence shown here is derived from an EMBL/GenBank/DDBJ whole genome shotgun (WGS) entry which is preliminary data.</text>
</comment>
<feature type="coiled-coil region" evidence="1">
    <location>
        <begin position="58"/>
        <end position="149"/>
    </location>
</feature>
<dbReference type="GeneID" id="39590492"/>
<dbReference type="Proteomes" id="UP000279236">
    <property type="component" value="Unassembled WGS sequence"/>
</dbReference>
<feature type="compositionally biased region" description="Low complexity" evidence="2">
    <location>
        <begin position="443"/>
        <end position="454"/>
    </location>
</feature>
<feature type="compositionally biased region" description="Basic and acidic residues" evidence="2">
    <location>
        <begin position="425"/>
        <end position="439"/>
    </location>
</feature>
<keyword evidence="4" id="KW-1185">Reference proteome</keyword>
<dbReference type="OrthoDB" id="2592707at2759"/>
<dbReference type="RefSeq" id="XP_028477876.1">
    <property type="nucleotide sequence ID" value="XM_028621424.1"/>
</dbReference>
<evidence type="ECO:0000256" key="1">
    <source>
        <dbReference type="SAM" id="Coils"/>
    </source>
</evidence>
<keyword evidence="1" id="KW-0175">Coiled coil</keyword>
<sequence>MSAPTTPKRQRRRDVNKGYSPPSHTLDDVPGTPGPIKARINHLSGQVQELVRKQGVAERKHRAEIMLVERRLEESRDQVAVLQQKVGEESKLAARARKEVERCKNEGDGMRSELNLHSLVQQQKALLALSEEKLQMVELEQRLVQSEAARVMRDHKLSLFQSREGDLAAEINGKDARIARLELATANTSLAHQRAAEGKAQALVSSTQGESRAEIITLEAKIAKLEEANNALQEKERVTLAQVSKLEESKRSLKEKEREARAEVERLSAEGKESSSSDKEVAELRAQLRTTKAEAAKAVAKASDAEEELELLKETSKEKEKALKAKYREAQEERLRLAVVEEELEALKAASAKTTKKESTRKKAAASTADESDAPKKKRVTRSSTSPEKPVSKKEKVRKTSPVESASEDEAPKKKPKKVTSKAKALRESDSDNKAKEDDAASDSDTPAAPPKEAAVPEKKKKRKLFGAQPAFQWDPIMSSGDGVIPTFLSPVKPMGRTVGTIPRSLSSRRF</sequence>
<gene>
    <name evidence="3" type="ORF">EHS24_005949</name>
</gene>
<feature type="region of interest" description="Disordered" evidence="2">
    <location>
        <begin position="349"/>
        <end position="464"/>
    </location>
</feature>
<organism evidence="3 4">
    <name type="scientific">Apiotrichum porosum</name>
    <dbReference type="NCBI Taxonomy" id="105984"/>
    <lineage>
        <taxon>Eukaryota</taxon>
        <taxon>Fungi</taxon>
        <taxon>Dikarya</taxon>
        <taxon>Basidiomycota</taxon>
        <taxon>Agaricomycotina</taxon>
        <taxon>Tremellomycetes</taxon>
        <taxon>Trichosporonales</taxon>
        <taxon>Trichosporonaceae</taxon>
        <taxon>Apiotrichum</taxon>
    </lineage>
</organism>
<feature type="region of interest" description="Disordered" evidence="2">
    <location>
        <begin position="1"/>
        <end position="38"/>
    </location>
</feature>
<evidence type="ECO:0000313" key="3">
    <source>
        <dbReference type="EMBL" id="RSH84428.1"/>
    </source>
</evidence>
<reference evidence="3 4" key="1">
    <citation type="submission" date="2018-11" db="EMBL/GenBank/DDBJ databases">
        <title>Genome sequence of Apiotrichum porosum DSM 27194.</title>
        <authorList>
            <person name="Aliyu H."/>
            <person name="Gorte O."/>
            <person name="Ochsenreither K."/>
        </authorList>
    </citation>
    <scope>NUCLEOTIDE SEQUENCE [LARGE SCALE GENOMIC DNA]</scope>
    <source>
        <strain evidence="3 4">DSM 27194</strain>
    </source>
</reference>
<proteinExistence type="predicted"/>